<evidence type="ECO:0000256" key="1">
    <source>
        <dbReference type="SAM" id="MobiDB-lite"/>
    </source>
</evidence>
<reference evidence="2" key="1">
    <citation type="submission" date="2011-10" db="EMBL/GenBank/DDBJ databases">
        <title>Provirophages and transpovirons: unique mobilome of giant viruses.</title>
        <authorList>
            <person name="Desnues C."/>
            <person name="LaScola B."/>
            <person name="Yutin N."/>
            <person name="Fournous G."/>
            <person name="Koonin E."/>
            <person name="Raoult D."/>
        </authorList>
    </citation>
    <scope>NUCLEOTIDE SEQUENCE</scope>
    <source>
        <strain evidence="2">Mv13-mv</strain>
    </source>
</reference>
<evidence type="ECO:0008006" key="3">
    <source>
        <dbReference type="Google" id="ProtNLM"/>
    </source>
</evidence>
<gene>
    <name evidence="2" type="ORF">mv_L711</name>
</gene>
<proteinExistence type="predicted"/>
<feature type="compositionally biased region" description="Low complexity" evidence="1">
    <location>
        <begin position="496"/>
        <end position="521"/>
    </location>
</feature>
<feature type="compositionally biased region" description="Basic and acidic residues" evidence="1">
    <location>
        <begin position="475"/>
        <end position="495"/>
    </location>
</feature>
<sequence length="553" mass="63436">MQSNNTNNNNLLNLYFTGQYNKLANSNLSQPIDQNGNTIMHVIASNLNKNALESILRQNPNAITHNIINTPNNKSELPIHKAMESVQKSNSNHDFITYLIERLGANPGVPDANNRIIVTNQGNFNNPNNITNPNNPNNPNNFRNPNNLNNPNNPNVNQNDNKINQLNNEAILNFQKFTKMAENKLGEISPGIKKALGDMGISSNNLTRLAKEAENRIGQIIPDLKKSSNITYNMKGNNTFSGGQLDQEKRNIEAIKNLNRFYLGQNKNNLNINNSFVATNKSKLLNNYNQNQYSDRLRNEQEFIRNSRLVGGENNNRNNNNNNIIGGKSNNIFDDDDEEYFANAFRVRNNDVSDNEDDIDLDINTRQISNFRDSISNQSRPRPRNTAVDETYRSFINKIMDLLGVDEETARFYRAAIKIEIENKNPELRGRRNDELKVKEMERIFADRDTLQKAIDDIDMDKIKQTMEERRAYREKRIEEIRKSREDRSRQKRNTDQNTSSDNVNDTTTTNTTDTDTTSTETSKKNPRRTTRRSQVAENGYLQSDEVILSSER</sequence>
<accession>H2EEU3</accession>
<name>H2EEU3_9VIRU</name>
<dbReference type="Gene3D" id="1.25.40.20">
    <property type="entry name" value="Ankyrin repeat-containing domain"/>
    <property type="match status" value="1"/>
</dbReference>
<organism evidence="2">
    <name type="scientific">Moumouvirus sp. 'Monve'</name>
    <dbReference type="NCBI Taxonomy" id="1128131"/>
    <lineage>
        <taxon>Viruses</taxon>
        <taxon>Varidnaviria</taxon>
        <taxon>Bamfordvirae</taxon>
        <taxon>Nucleocytoviricota</taxon>
        <taxon>Megaviricetes</taxon>
        <taxon>Imitervirales</taxon>
        <taxon>Mimiviridae</taxon>
        <taxon>Megamimivirinae</taxon>
        <taxon>Moumouvirus</taxon>
    </lineage>
</organism>
<dbReference type="EMBL" id="JN885998">
    <property type="protein sequence ID" value="AEX62916.1"/>
    <property type="molecule type" value="Genomic_DNA"/>
</dbReference>
<dbReference type="InterPro" id="IPR036770">
    <property type="entry name" value="Ankyrin_rpt-contain_sf"/>
</dbReference>
<feature type="region of interest" description="Disordered" evidence="1">
    <location>
        <begin position="123"/>
        <end position="161"/>
    </location>
</feature>
<feature type="region of interest" description="Disordered" evidence="1">
    <location>
        <begin position="475"/>
        <end position="553"/>
    </location>
</feature>
<evidence type="ECO:0000313" key="2">
    <source>
        <dbReference type="EMBL" id="AEX62916.1"/>
    </source>
</evidence>
<protein>
    <recommendedName>
        <fullName evidence="3">Ankyrin repeat protein</fullName>
    </recommendedName>
</protein>